<dbReference type="Proteomes" id="UP001319827">
    <property type="component" value="Chromosome"/>
</dbReference>
<proteinExistence type="predicted"/>
<evidence type="ECO:0000256" key="1">
    <source>
        <dbReference type="ARBA" id="ARBA00022729"/>
    </source>
</evidence>
<reference evidence="3 4" key="1">
    <citation type="journal article" date="2016" name="C (Basel)">
        <title>Selective Growth of and Electricity Production by Marine Exoelectrogenic Bacteria in Self-Aggregated Hydrogel of Microbially Reduced Graphene Oxide.</title>
        <authorList>
            <person name="Yoshida N."/>
            <person name="Goto Y."/>
            <person name="Miyata Y."/>
        </authorList>
    </citation>
    <scope>NUCLEOTIDE SEQUENCE [LARGE SCALE GENOMIC DNA]</scope>
    <source>
        <strain evidence="3 4">NIT-T3</strain>
    </source>
</reference>
<dbReference type="Pfam" id="PF09699">
    <property type="entry name" value="Paired_CXXCH_1"/>
    <property type="match status" value="3"/>
</dbReference>
<dbReference type="Gene3D" id="1.10.1130.10">
    <property type="entry name" value="Flavocytochrome C3, Chain A"/>
    <property type="match status" value="1"/>
</dbReference>
<protein>
    <submittedName>
        <fullName evidence="3">C-type cytochrome</fullName>
    </submittedName>
</protein>
<dbReference type="InterPro" id="IPR036280">
    <property type="entry name" value="Multihaem_cyt_sf"/>
</dbReference>
<feature type="domain" description="Doubled CXXCH motif" evidence="2">
    <location>
        <begin position="296"/>
        <end position="332"/>
    </location>
</feature>
<keyword evidence="4" id="KW-1185">Reference proteome</keyword>
<sequence>MNSRHSRLLASVLGALAFLLAAGPGWSLEIIYPPDKTVVSRTNYLIIRGGDNPQLDGVSIELGGYKTELLDLSQPEYRAAFGDFLIVEPVLDPGRNLILVKGYVKGEEVASARSEVYFAVTPGASAPKDYRPFAMHSQENEAKCTGCHNMAPSPEELAADNAKTNPCGSCHARRLAQDYVHGPAGVYQCTYCHQVDSRPVKYQPRAENAALCNECHQDKVDEFTAKKFVHGPVEAGLCQVCHDPHASDTYGQLVKPVNELCLDCHEAVKRQPHVLRGVGGKAHPLMGEADPNRPGRELTCVGCHDPHGGQSEAYFQGGISSRMALCQLCHKK</sequence>
<name>A0ABN6DUY2_9BACT</name>
<feature type="domain" description="Doubled CXXCH motif" evidence="2">
    <location>
        <begin position="230"/>
        <end position="268"/>
    </location>
</feature>
<gene>
    <name evidence="3" type="ORF">DESUT3_10000</name>
</gene>
<evidence type="ECO:0000259" key="2">
    <source>
        <dbReference type="Pfam" id="PF09699"/>
    </source>
</evidence>
<keyword evidence="1" id="KW-0732">Signal</keyword>
<dbReference type="InterPro" id="IPR010177">
    <property type="entry name" value="Paired_CXXCH_1"/>
</dbReference>
<dbReference type="EMBL" id="AP024355">
    <property type="protein sequence ID" value="BCR03931.1"/>
    <property type="molecule type" value="Genomic_DNA"/>
</dbReference>
<evidence type="ECO:0000313" key="3">
    <source>
        <dbReference type="EMBL" id="BCR03931.1"/>
    </source>
</evidence>
<dbReference type="SUPFAM" id="SSF48695">
    <property type="entry name" value="Multiheme cytochromes"/>
    <property type="match status" value="1"/>
</dbReference>
<feature type="domain" description="Doubled CXXCH motif" evidence="2">
    <location>
        <begin position="181"/>
        <end position="219"/>
    </location>
</feature>
<evidence type="ECO:0000313" key="4">
    <source>
        <dbReference type="Proteomes" id="UP001319827"/>
    </source>
</evidence>
<organism evidence="3 4">
    <name type="scientific">Desulfuromonas versatilis</name>
    <dbReference type="NCBI Taxonomy" id="2802975"/>
    <lineage>
        <taxon>Bacteria</taxon>
        <taxon>Pseudomonadati</taxon>
        <taxon>Thermodesulfobacteriota</taxon>
        <taxon>Desulfuromonadia</taxon>
        <taxon>Desulfuromonadales</taxon>
        <taxon>Desulfuromonadaceae</taxon>
        <taxon>Desulfuromonas</taxon>
    </lineage>
</organism>
<dbReference type="InterPro" id="IPR051829">
    <property type="entry name" value="Multiheme_Cytochr_ET"/>
</dbReference>
<dbReference type="RefSeq" id="WP_221251366.1">
    <property type="nucleotide sequence ID" value="NZ_AP024355.1"/>
</dbReference>
<dbReference type="PANTHER" id="PTHR35038:SF6">
    <property type="entry name" value="SURFACE LOCALIZED DECAHEME CYTOCHROME C LIPOPROTEIN"/>
    <property type="match status" value="1"/>
</dbReference>
<reference evidence="3 4" key="2">
    <citation type="journal article" date="2021" name="Int. J. Syst. Evol. Microbiol.">
        <title>Isolation and Polyphasic Characterization of Desulfuromonas versatilis sp. Nov., an Electrogenic Bacteria Capable of Versatile Metabolism Isolated from a Graphene Oxide-Reducing Enrichment Culture.</title>
        <authorList>
            <person name="Xie L."/>
            <person name="Yoshida N."/>
            <person name="Ishii S."/>
            <person name="Meng L."/>
        </authorList>
    </citation>
    <scope>NUCLEOTIDE SEQUENCE [LARGE SCALE GENOMIC DNA]</scope>
    <source>
        <strain evidence="3 4">NIT-T3</strain>
    </source>
</reference>
<dbReference type="NCBIfam" id="TIGR01905">
    <property type="entry name" value="paired_CXXCH_1"/>
    <property type="match status" value="1"/>
</dbReference>
<dbReference type="Gene3D" id="3.90.10.10">
    <property type="entry name" value="Cytochrome C3"/>
    <property type="match status" value="1"/>
</dbReference>
<accession>A0ABN6DUY2</accession>
<dbReference type="PANTHER" id="PTHR35038">
    <property type="entry name" value="DISSIMILATORY SULFITE REDUCTASE SIRA"/>
    <property type="match status" value="1"/>
</dbReference>